<keyword evidence="14 19" id="KW-0573">Peptidoglycan synthesis</keyword>
<evidence type="ECO:0000256" key="17">
    <source>
        <dbReference type="ARBA" id="ARBA00047614"/>
    </source>
</evidence>
<evidence type="ECO:0000256" key="23">
    <source>
        <dbReference type="PROSITE-ProRule" id="PRU00409"/>
    </source>
</evidence>
<keyword evidence="10 21" id="KW-0547">Nucleotide-binding</keyword>
<reference evidence="25 26" key="1">
    <citation type="journal article" date="2015" name="Nature">
        <title>rRNA introns, odd ribosomes, and small enigmatic genomes across a large radiation of phyla.</title>
        <authorList>
            <person name="Brown C.T."/>
            <person name="Hug L.A."/>
            <person name="Thomas B.C."/>
            <person name="Sharon I."/>
            <person name="Castelle C.J."/>
            <person name="Singh A."/>
            <person name="Wilkins M.J."/>
            <person name="Williams K.H."/>
            <person name="Banfield J.F."/>
        </authorList>
    </citation>
    <scope>NUCLEOTIDE SEQUENCE [LARGE SCALE GENOMIC DNA]</scope>
</reference>
<keyword evidence="12 22" id="KW-0460">Magnesium</keyword>
<dbReference type="PROSITE" id="PS00844">
    <property type="entry name" value="DALA_DALA_LIGASE_2"/>
    <property type="match status" value="1"/>
</dbReference>
<dbReference type="PANTHER" id="PTHR23132:SF25">
    <property type="entry name" value="D-ALANINE--D-ALANINE LIGASE A"/>
    <property type="match status" value="1"/>
</dbReference>
<evidence type="ECO:0000256" key="10">
    <source>
        <dbReference type="ARBA" id="ARBA00022741"/>
    </source>
</evidence>
<dbReference type="PATRIC" id="fig|1618776.3.peg.76"/>
<evidence type="ECO:0000313" key="25">
    <source>
        <dbReference type="EMBL" id="KKR43887.1"/>
    </source>
</evidence>
<dbReference type="UniPathway" id="UPA00219"/>
<dbReference type="InterPro" id="IPR016185">
    <property type="entry name" value="PreATP-grasp_dom_sf"/>
</dbReference>
<dbReference type="AlphaFoldDB" id="A0A0G0U146"/>
<feature type="binding site" evidence="22">
    <location>
        <position position="314"/>
    </location>
    <ligand>
        <name>Mg(2+)</name>
        <dbReference type="ChEBI" id="CHEBI:18420"/>
        <label>1</label>
    </ligand>
</feature>
<evidence type="ECO:0000256" key="5">
    <source>
        <dbReference type="ARBA" id="ARBA00010871"/>
    </source>
</evidence>
<dbReference type="FunFam" id="3.30.470.20:FF:000008">
    <property type="entry name" value="D-alanine--D-alanine ligase"/>
    <property type="match status" value="1"/>
</dbReference>
<dbReference type="GO" id="GO:0071555">
    <property type="term" value="P:cell wall organization"/>
    <property type="evidence" value="ECO:0007669"/>
    <property type="project" value="UniProtKB-KW"/>
</dbReference>
<feature type="binding site" evidence="21">
    <location>
        <begin position="313"/>
        <end position="314"/>
    </location>
    <ligand>
        <name>ATP</name>
        <dbReference type="ChEBI" id="CHEBI:30616"/>
    </ligand>
</feature>
<feature type="binding site" evidence="21">
    <location>
        <begin position="221"/>
        <end position="228"/>
    </location>
    <ligand>
        <name>ATP</name>
        <dbReference type="ChEBI" id="CHEBI:30616"/>
    </ligand>
</feature>
<dbReference type="PANTHER" id="PTHR23132">
    <property type="entry name" value="D-ALANINE--D-ALANINE LIGASE"/>
    <property type="match status" value="1"/>
</dbReference>
<dbReference type="GO" id="GO:0009252">
    <property type="term" value="P:peptidoglycan biosynthetic process"/>
    <property type="evidence" value="ECO:0007669"/>
    <property type="project" value="UniProtKB-UniRule"/>
</dbReference>
<evidence type="ECO:0000256" key="18">
    <source>
        <dbReference type="ARBA" id="ARBA00060592"/>
    </source>
</evidence>
<proteinExistence type="inferred from homology"/>
<evidence type="ECO:0000256" key="9">
    <source>
        <dbReference type="ARBA" id="ARBA00022723"/>
    </source>
</evidence>
<dbReference type="EMBL" id="LBYC01000001">
    <property type="protein sequence ID" value="KKR43887.1"/>
    <property type="molecule type" value="Genomic_DNA"/>
</dbReference>
<dbReference type="GO" id="GO:0005829">
    <property type="term" value="C:cytosol"/>
    <property type="evidence" value="ECO:0007669"/>
    <property type="project" value="TreeGrafter"/>
</dbReference>
<dbReference type="NCBIfam" id="NF002528">
    <property type="entry name" value="PRK01966.1-4"/>
    <property type="match status" value="1"/>
</dbReference>
<dbReference type="SUPFAM" id="SSF52440">
    <property type="entry name" value="PreATP-grasp domain"/>
    <property type="match status" value="1"/>
</dbReference>
<dbReference type="InterPro" id="IPR005905">
    <property type="entry name" value="D_ala_D_ala"/>
</dbReference>
<feature type="active site" evidence="20">
    <location>
        <position position="325"/>
    </location>
</feature>
<comment type="caution">
    <text evidence="25">The sequence shown here is derived from an EMBL/GenBank/DDBJ whole genome shotgun (WGS) entry which is preliminary data.</text>
</comment>
<comment type="pathway">
    <text evidence="18">Glycan biosynthesis.</text>
</comment>
<evidence type="ECO:0000256" key="7">
    <source>
        <dbReference type="ARBA" id="ARBA00022490"/>
    </source>
</evidence>
<feature type="domain" description="ATP-grasp" evidence="24">
    <location>
        <begin position="147"/>
        <end position="347"/>
    </location>
</feature>
<comment type="function">
    <text evidence="2 19">Cell wall formation.</text>
</comment>
<evidence type="ECO:0000256" key="20">
    <source>
        <dbReference type="PIRSR" id="PIRSR039102-1"/>
    </source>
</evidence>
<dbReference type="NCBIfam" id="NF002378">
    <property type="entry name" value="PRK01372.1"/>
    <property type="match status" value="1"/>
</dbReference>
<feature type="binding site" evidence="22">
    <location>
        <position position="301"/>
    </location>
    <ligand>
        <name>Mg(2+)</name>
        <dbReference type="ChEBI" id="CHEBI:18420"/>
        <label>1</label>
    </ligand>
</feature>
<evidence type="ECO:0000256" key="2">
    <source>
        <dbReference type="ARBA" id="ARBA00003921"/>
    </source>
</evidence>
<evidence type="ECO:0000256" key="13">
    <source>
        <dbReference type="ARBA" id="ARBA00022960"/>
    </source>
</evidence>
<dbReference type="FunFam" id="3.30.1490.20:FF:000007">
    <property type="entry name" value="D-alanine--D-alanine ligase"/>
    <property type="match status" value="1"/>
</dbReference>
<name>A0A0G0U146_9BACT</name>
<dbReference type="GO" id="GO:0046872">
    <property type="term" value="F:metal ion binding"/>
    <property type="evidence" value="ECO:0007669"/>
    <property type="project" value="UniProtKB-KW"/>
</dbReference>
<dbReference type="PROSITE" id="PS50975">
    <property type="entry name" value="ATP_GRASP"/>
    <property type="match status" value="1"/>
</dbReference>
<dbReference type="EC" id="6.3.2.4" evidence="6 19"/>
<keyword evidence="9 22" id="KW-0479">Metal-binding</keyword>
<evidence type="ECO:0000256" key="1">
    <source>
        <dbReference type="ARBA" id="ARBA00001936"/>
    </source>
</evidence>
<evidence type="ECO:0000256" key="6">
    <source>
        <dbReference type="ARBA" id="ARBA00012216"/>
    </source>
</evidence>
<comment type="pathway">
    <text evidence="4 19">Cell wall biogenesis; peptidoglycan biosynthesis.</text>
</comment>
<evidence type="ECO:0000256" key="21">
    <source>
        <dbReference type="PIRSR" id="PIRSR039102-2"/>
    </source>
</evidence>
<keyword evidence="7 19" id="KW-0963">Cytoplasm</keyword>
<comment type="cofactor">
    <cofactor evidence="1">
        <name>Mn(2+)</name>
        <dbReference type="ChEBI" id="CHEBI:29035"/>
    </cofactor>
</comment>
<gene>
    <name evidence="19" type="primary">ddl</name>
    <name evidence="25" type="ORF">UT78_C0001G0073</name>
</gene>
<dbReference type="InterPro" id="IPR013815">
    <property type="entry name" value="ATP_grasp_subdomain_1"/>
</dbReference>
<dbReference type="NCBIfam" id="TIGR01205">
    <property type="entry name" value="D_ala_D_alaTIGR"/>
    <property type="match status" value="1"/>
</dbReference>
<dbReference type="InterPro" id="IPR011095">
    <property type="entry name" value="Dala_Dala_lig_C"/>
</dbReference>
<dbReference type="Gene3D" id="3.40.50.20">
    <property type="match status" value="1"/>
</dbReference>
<dbReference type="PIRSF" id="PIRSF039102">
    <property type="entry name" value="Ddl/VanB"/>
    <property type="match status" value="1"/>
</dbReference>
<dbReference type="Proteomes" id="UP000034301">
    <property type="component" value="Unassembled WGS sequence"/>
</dbReference>
<organism evidence="25 26">
    <name type="scientific">Candidatus Nomurabacteria bacterium GW2011_GWF2_40_12</name>
    <dbReference type="NCBI Taxonomy" id="1618776"/>
    <lineage>
        <taxon>Bacteria</taxon>
        <taxon>Candidatus Nomuraibacteriota</taxon>
    </lineage>
</organism>
<feature type="active site" evidence="20">
    <location>
        <position position="18"/>
    </location>
</feature>
<comment type="catalytic activity">
    <reaction evidence="17 19">
        <text>2 D-alanine + ATP = D-alanyl-D-alanine + ADP + phosphate + H(+)</text>
        <dbReference type="Rhea" id="RHEA:11224"/>
        <dbReference type="ChEBI" id="CHEBI:15378"/>
        <dbReference type="ChEBI" id="CHEBI:30616"/>
        <dbReference type="ChEBI" id="CHEBI:43474"/>
        <dbReference type="ChEBI" id="CHEBI:57416"/>
        <dbReference type="ChEBI" id="CHEBI:57822"/>
        <dbReference type="ChEBI" id="CHEBI:456216"/>
        <dbReference type="EC" id="6.3.2.4"/>
    </reaction>
</comment>
<evidence type="ECO:0000256" key="19">
    <source>
        <dbReference type="HAMAP-Rule" id="MF_00047"/>
    </source>
</evidence>
<dbReference type="InterPro" id="IPR000291">
    <property type="entry name" value="D-Ala_lig_Van_CS"/>
</dbReference>
<evidence type="ECO:0000259" key="24">
    <source>
        <dbReference type="PROSITE" id="PS50975"/>
    </source>
</evidence>
<comment type="subcellular location">
    <subcellularLocation>
        <location evidence="3 19">Cytoplasm</location>
    </subcellularLocation>
</comment>
<evidence type="ECO:0000256" key="8">
    <source>
        <dbReference type="ARBA" id="ARBA00022598"/>
    </source>
</evidence>
<evidence type="ECO:0000313" key="26">
    <source>
        <dbReference type="Proteomes" id="UP000034301"/>
    </source>
</evidence>
<dbReference type="HAMAP" id="MF_00047">
    <property type="entry name" value="Dala_Dala_lig"/>
    <property type="match status" value="1"/>
</dbReference>
<accession>A0A0G0U146</accession>
<dbReference type="GO" id="GO:0008716">
    <property type="term" value="F:D-alanine-D-alanine ligase activity"/>
    <property type="evidence" value="ECO:0007669"/>
    <property type="project" value="UniProtKB-UniRule"/>
</dbReference>
<comment type="cofactor">
    <cofactor evidence="22">
        <name>Mg(2+)</name>
        <dbReference type="ChEBI" id="CHEBI:18420"/>
    </cofactor>
    <cofactor evidence="22">
        <name>Mn(2+)</name>
        <dbReference type="ChEBI" id="CHEBI:29035"/>
    </cofactor>
    <text evidence="22">Binds 2 magnesium or manganese ions per subunit.</text>
</comment>
<feature type="active site" evidence="20">
    <location>
        <position position="191"/>
    </location>
</feature>
<keyword evidence="13 19" id="KW-0133">Cell shape</keyword>
<feature type="binding site" evidence="22">
    <location>
        <position position="316"/>
    </location>
    <ligand>
        <name>Mg(2+)</name>
        <dbReference type="ChEBI" id="CHEBI:18420"/>
        <label>2</label>
    </ligand>
</feature>
<keyword evidence="11 23" id="KW-0067">ATP-binding</keyword>
<evidence type="ECO:0000256" key="22">
    <source>
        <dbReference type="PIRSR" id="PIRSR039102-3"/>
    </source>
</evidence>
<feature type="binding site" evidence="22">
    <location>
        <position position="314"/>
    </location>
    <ligand>
        <name>Mg(2+)</name>
        <dbReference type="ChEBI" id="CHEBI:18420"/>
        <label>2</label>
    </ligand>
</feature>
<dbReference type="GO" id="GO:0005524">
    <property type="term" value="F:ATP binding"/>
    <property type="evidence" value="ECO:0007669"/>
    <property type="project" value="UniProtKB-UniRule"/>
</dbReference>
<dbReference type="InterPro" id="IPR011127">
    <property type="entry name" value="Dala_Dala_lig_N"/>
</dbReference>
<dbReference type="Pfam" id="PF07478">
    <property type="entry name" value="Dala_Dala_lig_C"/>
    <property type="match status" value="1"/>
</dbReference>
<dbReference type="Gene3D" id="3.30.1490.20">
    <property type="entry name" value="ATP-grasp fold, A domain"/>
    <property type="match status" value="1"/>
</dbReference>
<dbReference type="Gene3D" id="3.30.470.20">
    <property type="entry name" value="ATP-grasp fold, B domain"/>
    <property type="match status" value="1"/>
</dbReference>
<dbReference type="GO" id="GO:0008360">
    <property type="term" value="P:regulation of cell shape"/>
    <property type="evidence" value="ECO:0007669"/>
    <property type="project" value="UniProtKB-KW"/>
</dbReference>
<evidence type="ECO:0000256" key="4">
    <source>
        <dbReference type="ARBA" id="ARBA00004752"/>
    </source>
</evidence>
<dbReference type="SUPFAM" id="SSF56059">
    <property type="entry name" value="Glutathione synthetase ATP-binding domain-like"/>
    <property type="match status" value="1"/>
</dbReference>
<comment type="similarity">
    <text evidence="5 19">Belongs to the D-alanine--D-alanine ligase family.</text>
</comment>
<feature type="binding site" evidence="21">
    <location>
        <position position="143"/>
    </location>
    <ligand>
        <name>ATP</name>
        <dbReference type="ChEBI" id="CHEBI:30616"/>
    </ligand>
</feature>
<evidence type="ECO:0000256" key="15">
    <source>
        <dbReference type="ARBA" id="ARBA00023211"/>
    </source>
</evidence>
<dbReference type="NCBIfam" id="NF002525">
    <property type="entry name" value="PRK01966.1-1"/>
    <property type="match status" value="1"/>
</dbReference>
<evidence type="ECO:0000256" key="3">
    <source>
        <dbReference type="ARBA" id="ARBA00004496"/>
    </source>
</evidence>
<feature type="binding site" evidence="21">
    <location>
        <begin position="183"/>
        <end position="185"/>
    </location>
    <ligand>
        <name>ATP</name>
        <dbReference type="ChEBI" id="CHEBI:30616"/>
    </ligand>
</feature>
<dbReference type="Pfam" id="PF01820">
    <property type="entry name" value="Dala_Dala_lig_N"/>
    <property type="match status" value="1"/>
</dbReference>
<keyword evidence="15 22" id="KW-0464">Manganese</keyword>
<evidence type="ECO:0000256" key="14">
    <source>
        <dbReference type="ARBA" id="ARBA00022984"/>
    </source>
</evidence>
<feature type="binding site" evidence="21">
    <location>
        <begin position="191"/>
        <end position="192"/>
    </location>
    <ligand>
        <name>ATP</name>
        <dbReference type="ChEBI" id="CHEBI:30616"/>
    </ligand>
</feature>
<evidence type="ECO:0000256" key="11">
    <source>
        <dbReference type="ARBA" id="ARBA00022840"/>
    </source>
</evidence>
<dbReference type="InterPro" id="IPR011761">
    <property type="entry name" value="ATP-grasp"/>
</dbReference>
<evidence type="ECO:0000256" key="16">
    <source>
        <dbReference type="ARBA" id="ARBA00023316"/>
    </source>
</evidence>
<protein>
    <recommendedName>
        <fullName evidence="6 19">D-alanine--D-alanine ligase</fullName>
        <ecNumber evidence="6 19">6.3.2.4</ecNumber>
    </recommendedName>
    <alternativeName>
        <fullName evidence="19">D-Ala-D-Ala ligase</fullName>
    </alternativeName>
    <alternativeName>
        <fullName evidence="19">D-alanylalanine synthetase</fullName>
    </alternativeName>
</protein>
<keyword evidence="8 19" id="KW-0436">Ligase</keyword>
<evidence type="ECO:0000256" key="12">
    <source>
        <dbReference type="ARBA" id="ARBA00022842"/>
    </source>
</evidence>
<sequence length="364" mass="40067">MPNKKIKIGVLFGGKSAEHEVSLQSARNVIDALNKDKYEVIPIGIDKNGKWQLNTTANYLLNTNNPKLIKLNKSNKEVSLYAQGQGALTSINNSSQMKGKIDVIFPVMHGPFGEDGSMQGLLKLAGVPFVGPGVLGSAIGMDKDVMKRLLRDAGIPIGKFIALKEGGEINFNKIKKALGLPMFIKPANMGSSVGISKVRNEKEFKKGINEAFKFDRKIIIEEFIQGREIECALLGNDMPMASVPGEIIANQDFYSYDAKYIDAGSKSVIPAPIDKKTTKKIQELAIKTFQVLNCEGMSRVDFFLKKNGTVLVNEINTIPGFTNISMYPKLWEASGIPVSKLLDRLIELALERFEKEKKLKTTVA</sequence>
<keyword evidence="16 19" id="KW-0961">Cell wall biogenesis/degradation</keyword>
<dbReference type="PROSITE" id="PS00843">
    <property type="entry name" value="DALA_DALA_LIGASE_1"/>
    <property type="match status" value="1"/>
</dbReference>